<dbReference type="InterPro" id="IPR036249">
    <property type="entry name" value="Thioredoxin-like_sf"/>
</dbReference>
<gene>
    <name evidence="2" type="ORF">FYJ62_05950</name>
</gene>
<dbReference type="Pfam" id="PF01323">
    <property type="entry name" value="DSBA"/>
    <property type="match status" value="1"/>
</dbReference>
<dbReference type="PANTHER" id="PTHR13887">
    <property type="entry name" value="GLUTATHIONE S-TRANSFERASE KAPPA"/>
    <property type="match status" value="1"/>
</dbReference>
<dbReference type="AlphaFoldDB" id="A0A6A8MEI0"/>
<accession>A0A6A8MEI0</accession>
<dbReference type="RefSeq" id="WP_154548738.1">
    <property type="nucleotide sequence ID" value="NZ_JBKZBY010000028.1"/>
</dbReference>
<sequence length="208" mass="22547">MEIMYWSDIACPFCYIGANRMKQALAEVGIADETPMEFLAYELDPEAPKTTSEKGEKALGQRARAIEDMARGDGLAINLSQVKHVSTMDAHRLIKLAKDKYGQAAANRLVNDFYKLYFVKGAEIADHDVLKEAAAASGLDPAAVEAVLNSDAYEQEVRNDEAAAMQSGVSGVPFFVINGKYAINGAQPKELLVSALRQVLAMEGANDD</sequence>
<dbReference type="EMBL" id="VUMX01000013">
    <property type="protein sequence ID" value="MST87190.1"/>
    <property type="molecule type" value="Genomic_DNA"/>
</dbReference>
<dbReference type="InterPro" id="IPR001853">
    <property type="entry name" value="DSBA-like_thioredoxin_dom"/>
</dbReference>
<dbReference type="GO" id="GO:0016491">
    <property type="term" value="F:oxidoreductase activity"/>
    <property type="evidence" value="ECO:0007669"/>
    <property type="project" value="InterPro"/>
</dbReference>
<feature type="domain" description="DSBA-like thioredoxin" evidence="1">
    <location>
        <begin position="3"/>
        <end position="196"/>
    </location>
</feature>
<evidence type="ECO:0000313" key="3">
    <source>
        <dbReference type="Proteomes" id="UP000438120"/>
    </source>
</evidence>
<dbReference type="Gene3D" id="3.40.30.10">
    <property type="entry name" value="Glutaredoxin"/>
    <property type="match status" value="1"/>
</dbReference>
<comment type="caution">
    <text evidence="2">The sequence shown here is derived from an EMBL/GenBank/DDBJ whole genome shotgun (WGS) entry which is preliminary data.</text>
</comment>
<evidence type="ECO:0000313" key="2">
    <source>
        <dbReference type="EMBL" id="MST87190.1"/>
    </source>
</evidence>
<dbReference type="PANTHER" id="PTHR13887:SF41">
    <property type="entry name" value="THIOREDOXIN SUPERFAMILY PROTEIN"/>
    <property type="match status" value="1"/>
</dbReference>
<reference evidence="2 3" key="1">
    <citation type="submission" date="2019-08" db="EMBL/GenBank/DDBJ databases">
        <title>In-depth cultivation of the pig gut microbiome towards novel bacterial diversity and tailored functional studies.</title>
        <authorList>
            <person name="Wylensek D."/>
            <person name="Hitch T.C.A."/>
            <person name="Clavel T."/>
        </authorList>
    </citation>
    <scope>NUCLEOTIDE SEQUENCE [LARGE SCALE GENOMIC DNA]</scope>
    <source>
        <strain evidence="2 3">Bifido-178-WT-2B</strain>
    </source>
</reference>
<dbReference type="SUPFAM" id="SSF52833">
    <property type="entry name" value="Thioredoxin-like"/>
    <property type="match status" value="1"/>
</dbReference>
<dbReference type="CDD" id="cd03024">
    <property type="entry name" value="DsbA_FrnE"/>
    <property type="match status" value="1"/>
</dbReference>
<evidence type="ECO:0000259" key="1">
    <source>
        <dbReference type="Pfam" id="PF01323"/>
    </source>
</evidence>
<dbReference type="OrthoDB" id="9799122at2"/>
<keyword evidence="3" id="KW-1185">Reference proteome</keyword>
<name>A0A6A8MEI0_9LACO</name>
<protein>
    <submittedName>
        <fullName evidence="2">DsbA family oxidoreductase</fullName>
    </submittedName>
</protein>
<dbReference type="Proteomes" id="UP000438120">
    <property type="component" value="Unassembled WGS sequence"/>
</dbReference>
<proteinExistence type="predicted"/>
<organism evidence="2 3">
    <name type="scientific">Lactobacillus porci</name>
    <dbReference type="NCBI Taxonomy" id="2012477"/>
    <lineage>
        <taxon>Bacteria</taxon>
        <taxon>Bacillati</taxon>
        <taxon>Bacillota</taxon>
        <taxon>Bacilli</taxon>
        <taxon>Lactobacillales</taxon>
        <taxon>Lactobacillaceae</taxon>
        <taxon>Lactobacillus</taxon>
    </lineage>
</organism>